<reference evidence="2 4" key="2">
    <citation type="submission" date="2023-04" db="EMBL/GenBank/DDBJ databases">
        <title>Australian commercial rhizobial inoculants.</title>
        <authorList>
            <person name="Kohlmeier M.G."/>
            <person name="O'Hara G.W."/>
            <person name="Colombi E."/>
            <person name="Ramsay J.P."/>
            <person name="Terpolilli J."/>
        </authorList>
    </citation>
    <scope>NUCLEOTIDE SEQUENCE [LARGE SCALE GENOMIC DNA]</scope>
    <source>
        <strain evidence="2 4">CB627</strain>
    </source>
</reference>
<dbReference type="Proteomes" id="UP001221546">
    <property type="component" value="Chromosome"/>
</dbReference>
<gene>
    <name evidence="2" type="ORF">QA636_40790</name>
    <name evidence="1" type="ORF">SAMN05216337_105751</name>
</gene>
<evidence type="ECO:0000313" key="2">
    <source>
        <dbReference type="EMBL" id="WFU63661.1"/>
    </source>
</evidence>
<sequence length="69" mass="7317">MTRPTPKDVKVIAHVADVPADDEVATRIANSIGPAFDGFAPISGTLPFDLEPASFLLAQIAQKIEKVSK</sequence>
<evidence type="ECO:0000313" key="3">
    <source>
        <dbReference type="Proteomes" id="UP000199245"/>
    </source>
</evidence>
<evidence type="ECO:0000313" key="1">
    <source>
        <dbReference type="EMBL" id="SDF48058.1"/>
    </source>
</evidence>
<dbReference type="Proteomes" id="UP000199245">
    <property type="component" value="Unassembled WGS sequence"/>
</dbReference>
<reference evidence="1 3" key="1">
    <citation type="submission" date="2016-10" db="EMBL/GenBank/DDBJ databases">
        <authorList>
            <person name="de Groot N.N."/>
        </authorList>
    </citation>
    <scope>NUCLEOTIDE SEQUENCE [LARGE SCALE GENOMIC DNA]</scope>
    <source>
        <strain evidence="1 3">R5</strain>
    </source>
</reference>
<accession>A0A1G7LEZ6</accession>
<keyword evidence="4" id="KW-1185">Reference proteome</keyword>
<dbReference type="EMBL" id="FMZW01000057">
    <property type="protein sequence ID" value="SDF48058.1"/>
    <property type="molecule type" value="Genomic_DNA"/>
</dbReference>
<dbReference type="AlphaFoldDB" id="A0A1R1QFA0"/>
<dbReference type="RefSeq" id="WP_076832604.1">
    <property type="nucleotide sequence ID" value="NZ_CP121646.1"/>
</dbReference>
<protein>
    <submittedName>
        <fullName evidence="1">Uncharacterized protein</fullName>
    </submittedName>
</protein>
<evidence type="ECO:0000313" key="4">
    <source>
        <dbReference type="Proteomes" id="UP001221546"/>
    </source>
</evidence>
<accession>A0A1R1QFA0</accession>
<dbReference type="EMBL" id="CP121646">
    <property type="protein sequence ID" value="WFU63661.1"/>
    <property type="molecule type" value="Genomic_DNA"/>
</dbReference>
<name>A0A1R1QFA0_9BRAD</name>
<proteinExistence type="predicted"/>
<organism evidence="1 3">
    <name type="scientific">Bradyrhizobium brasilense</name>
    <dbReference type="NCBI Taxonomy" id="1419277"/>
    <lineage>
        <taxon>Bacteria</taxon>
        <taxon>Pseudomonadati</taxon>
        <taxon>Pseudomonadota</taxon>
        <taxon>Alphaproteobacteria</taxon>
        <taxon>Hyphomicrobiales</taxon>
        <taxon>Nitrobacteraceae</taxon>
        <taxon>Bradyrhizobium</taxon>
    </lineage>
</organism>